<protein>
    <submittedName>
        <fullName evidence="2">Uncharacterized protein</fullName>
    </submittedName>
</protein>
<name>A0A0E0B5Q9_9ORYZ</name>
<accession>A0A0E0B5Q9</accession>
<evidence type="ECO:0000313" key="2">
    <source>
        <dbReference type="EnsemblPlants" id="OGLUM09G18100.1"/>
    </source>
</evidence>
<dbReference type="AlphaFoldDB" id="A0A0E0B5Q9"/>
<dbReference type="HOGENOM" id="CLU_098818_0_0_1"/>
<feature type="region of interest" description="Disordered" evidence="1">
    <location>
        <begin position="101"/>
        <end position="140"/>
    </location>
</feature>
<dbReference type="Gramene" id="OGLUM09G18100.1">
    <property type="protein sequence ID" value="OGLUM09G18100.1"/>
    <property type="gene ID" value="OGLUM09G18100"/>
</dbReference>
<reference evidence="2" key="2">
    <citation type="submission" date="2018-05" db="EMBL/GenBank/DDBJ databases">
        <title>OgluRS3 (Oryza glumaepatula Reference Sequence Version 3).</title>
        <authorList>
            <person name="Zhang J."/>
            <person name="Kudrna D."/>
            <person name="Lee S."/>
            <person name="Talag J."/>
            <person name="Welchert J."/>
            <person name="Wing R.A."/>
        </authorList>
    </citation>
    <scope>NUCLEOTIDE SEQUENCE [LARGE SCALE GENOMIC DNA]</scope>
</reference>
<sequence length="246" mass="26220">MPSCPTRPSIDQSTLPQPVGGEIDAPDVAKLLPMLILHRSTGYCLFSSPTFGLPTIFACLRLWGCLLLVAVQRPSGRAAAFRWISSMPTITPVQHCVPLSSPSSAVSSSGRGGKRQGAPPPASFGDAAKRAQSHGGHPANDSIRASGGLSSPISSATHGRCLFFCSSLPCYAPAKAQVDPISICIWSLLCLPIKSSDRSTIIFVEIISFSSFKAPFFSCFAVARLLFPISMLPRLLNVVLFEKLFI</sequence>
<organism evidence="2">
    <name type="scientific">Oryza glumipatula</name>
    <dbReference type="NCBI Taxonomy" id="40148"/>
    <lineage>
        <taxon>Eukaryota</taxon>
        <taxon>Viridiplantae</taxon>
        <taxon>Streptophyta</taxon>
        <taxon>Embryophyta</taxon>
        <taxon>Tracheophyta</taxon>
        <taxon>Spermatophyta</taxon>
        <taxon>Magnoliopsida</taxon>
        <taxon>Liliopsida</taxon>
        <taxon>Poales</taxon>
        <taxon>Poaceae</taxon>
        <taxon>BOP clade</taxon>
        <taxon>Oryzoideae</taxon>
        <taxon>Oryzeae</taxon>
        <taxon>Oryzinae</taxon>
        <taxon>Oryza</taxon>
    </lineage>
</organism>
<dbReference type="Proteomes" id="UP000026961">
    <property type="component" value="Chromosome 9"/>
</dbReference>
<evidence type="ECO:0000313" key="3">
    <source>
        <dbReference type="Proteomes" id="UP000026961"/>
    </source>
</evidence>
<proteinExistence type="predicted"/>
<dbReference type="EnsemblPlants" id="OGLUM09G18100.1">
    <property type="protein sequence ID" value="OGLUM09G18100.1"/>
    <property type="gene ID" value="OGLUM09G18100"/>
</dbReference>
<evidence type="ECO:0000256" key="1">
    <source>
        <dbReference type="SAM" id="MobiDB-lite"/>
    </source>
</evidence>
<keyword evidence="3" id="KW-1185">Reference proteome</keyword>
<reference evidence="2" key="1">
    <citation type="submission" date="2015-04" db="UniProtKB">
        <authorList>
            <consortium name="EnsemblPlants"/>
        </authorList>
    </citation>
    <scope>IDENTIFICATION</scope>
</reference>